<evidence type="ECO:0000313" key="2">
    <source>
        <dbReference type="Proteomes" id="UP000005237"/>
    </source>
</evidence>
<accession>A0A8R1IZ29</accession>
<reference evidence="1" key="2">
    <citation type="submission" date="2022-06" db="UniProtKB">
        <authorList>
            <consortium name="EnsemblMetazoa"/>
        </authorList>
    </citation>
    <scope>IDENTIFICATION</scope>
    <source>
        <strain evidence="1">DF5081</strain>
    </source>
</reference>
<dbReference type="AlphaFoldDB" id="A0A8R1IZ29"/>
<sequence>YTKILCSFIQHLFLNIAQLLSSFSLSQWRLS</sequence>
<dbReference type="EnsemblMetazoa" id="CJA41167.1">
    <property type="protein sequence ID" value="CJA41167.1"/>
    <property type="gene ID" value="WBGene00217015"/>
</dbReference>
<proteinExistence type="predicted"/>
<organism evidence="1 2">
    <name type="scientific">Caenorhabditis japonica</name>
    <dbReference type="NCBI Taxonomy" id="281687"/>
    <lineage>
        <taxon>Eukaryota</taxon>
        <taxon>Metazoa</taxon>
        <taxon>Ecdysozoa</taxon>
        <taxon>Nematoda</taxon>
        <taxon>Chromadorea</taxon>
        <taxon>Rhabditida</taxon>
        <taxon>Rhabditina</taxon>
        <taxon>Rhabditomorpha</taxon>
        <taxon>Rhabditoidea</taxon>
        <taxon>Rhabditidae</taxon>
        <taxon>Peloderinae</taxon>
        <taxon>Caenorhabditis</taxon>
    </lineage>
</organism>
<evidence type="ECO:0000313" key="1">
    <source>
        <dbReference type="EnsemblMetazoa" id="CJA41167.1"/>
    </source>
</evidence>
<dbReference type="Proteomes" id="UP000005237">
    <property type="component" value="Unassembled WGS sequence"/>
</dbReference>
<keyword evidence="2" id="KW-1185">Reference proteome</keyword>
<reference evidence="2" key="1">
    <citation type="submission" date="2010-08" db="EMBL/GenBank/DDBJ databases">
        <authorList>
            <consortium name="Caenorhabditis japonica Sequencing Consortium"/>
            <person name="Wilson R.K."/>
        </authorList>
    </citation>
    <scope>NUCLEOTIDE SEQUENCE [LARGE SCALE GENOMIC DNA]</scope>
    <source>
        <strain evidence="2">DF5081</strain>
    </source>
</reference>
<protein>
    <submittedName>
        <fullName evidence="1">Uncharacterized protein</fullName>
    </submittedName>
</protein>
<name>A0A8R1IZ29_CAEJA</name>